<sequence length="374" mass="42706">MVNSSGANGHHNGTRPSDEVLKAALHRYADKSLPLNKRLDYLLKDFGCKISYTTLKKLNRDFNVNTVKKPPPEHISTTVIEVISNNSSARNGPSTVQNQISRQYKLKIPRDLTDTGVYHEIHFDGHEKLNFKGLQMGPVGIDIYDARCHSSNRLIKYLTVPNARCSSTVGHYYLDLVETNGVFVQATVDGGLQHCMPNTSVEEHPAFVALPSTDNIPIESSWHLLTNYIGCDIKQVLSLGKSMNYFNPAFELHINLFKWLWPKMVQLCLDDFVDYWNNHRIRSQKDKILPSGVSPNYIFDFPERFGLVKFGKQAPQDKIDALRRNIPKSREECYRWVSDEFDMMAFGAYEQIGSPEMKLAEGWTIFCRMLSLLQ</sequence>
<evidence type="ECO:0000259" key="1">
    <source>
        <dbReference type="Pfam" id="PF24764"/>
    </source>
</evidence>
<feature type="domain" description="Integrase core" evidence="1">
    <location>
        <begin position="150"/>
        <end position="287"/>
    </location>
</feature>
<evidence type="ECO:0000313" key="3">
    <source>
        <dbReference type="Proteomes" id="UP001362999"/>
    </source>
</evidence>
<dbReference type="InterPro" id="IPR058913">
    <property type="entry name" value="Integrase_dom_put"/>
</dbReference>
<dbReference type="EMBL" id="JAWWNJ010000050">
    <property type="protein sequence ID" value="KAK7016507.1"/>
    <property type="molecule type" value="Genomic_DNA"/>
</dbReference>
<comment type="caution">
    <text evidence="2">The sequence shown here is derived from an EMBL/GenBank/DDBJ whole genome shotgun (WGS) entry which is preliminary data.</text>
</comment>
<organism evidence="2 3">
    <name type="scientific">Favolaschia claudopus</name>
    <dbReference type="NCBI Taxonomy" id="2862362"/>
    <lineage>
        <taxon>Eukaryota</taxon>
        <taxon>Fungi</taxon>
        <taxon>Dikarya</taxon>
        <taxon>Basidiomycota</taxon>
        <taxon>Agaricomycotina</taxon>
        <taxon>Agaricomycetes</taxon>
        <taxon>Agaricomycetidae</taxon>
        <taxon>Agaricales</taxon>
        <taxon>Marasmiineae</taxon>
        <taxon>Mycenaceae</taxon>
        <taxon>Favolaschia</taxon>
    </lineage>
</organism>
<proteinExistence type="predicted"/>
<gene>
    <name evidence="2" type="ORF">R3P38DRAFT_3566987</name>
</gene>
<dbReference type="AlphaFoldDB" id="A0AAW0ASL8"/>
<accession>A0AAW0ASL8</accession>
<dbReference type="Proteomes" id="UP001362999">
    <property type="component" value="Unassembled WGS sequence"/>
</dbReference>
<name>A0AAW0ASL8_9AGAR</name>
<dbReference type="Pfam" id="PF24764">
    <property type="entry name" value="rva_4"/>
    <property type="match status" value="1"/>
</dbReference>
<protein>
    <recommendedName>
        <fullName evidence="1">Integrase core domain-containing protein</fullName>
    </recommendedName>
</protein>
<keyword evidence="3" id="KW-1185">Reference proteome</keyword>
<evidence type="ECO:0000313" key="2">
    <source>
        <dbReference type="EMBL" id="KAK7016507.1"/>
    </source>
</evidence>
<reference evidence="2 3" key="1">
    <citation type="journal article" date="2024" name="J Genomics">
        <title>Draft genome sequencing and assembly of Favolaschia claudopus CIRM-BRFM 2984 isolated from oak limbs.</title>
        <authorList>
            <person name="Navarro D."/>
            <person name="Drula E."/>
            <person name="Chaduli D."/>
            <person name="Cazenave R."/>
            <person name="Ahrendt S."/>
            <person name="Wang J."/>
            <person name="Lipzen A."/>
            <person name="Daum C."/>
            <person name="Barry K."/>
            <person name="Grigoriev I.V."/>
            <person name="Favel A."/>
            <person name="Rosso M.N."/>
            <person name="Martin F."/>
        </authorList>
    </citation>
    <scope>NUCLEOTIDE SEQUENCE [LARGE SCALE GENOMIC DNA]</scope>
    <source>
        <strain evidence="2 3">CIRM-BRFM 2984</strain>
    </source>
</reference>